<gene>
    <name evidence="1" type="ORF">LCGC14_1599750</name>
</gene>
<accession>A0A0F9LBJ3</accession>
<comment type="caution">
    <text evidence="1">The sequence shown here is derived from an EMBL/GenBank/DDBJ whole genome shotgun (WGS) entry which is preliminary data.</text>
</comment>
<evidence type="ECO:0000313" key="1">
    <source>
        <dbReference type="EMBL" id="KKM24965.1"/>
    </source>
</evidence>
<dbReference type="AlphaFoldDB" id="A0A0F9LBJ3"/>
<protein>
    <submittedName>
        <fullName evidence="1">Uncharacterized protein</fullName>
    </submittedName>
</protein>
<proteinExistence type="predicted"/>
<dbReference type="EMBL" id="LAZR01012815">
    <property type="protein sequence ID" value="KKM24965.1"/>
    <property type="molecule type" value="Genomic_DNA"/>
</dbReference>
<name>A0A0F9LBJ3_9ZZZZ</name>
<organism evidence="1">
    <name type="scientific">marine sediment metagenome</name>
    <dbReference type="NCBI Taxonomy" id="412755"/>
    <lineage>
        <taxon>unclassified sequences</taxon>
        <taxon>metagenomes</taxon>
        <taxon>ecological metagenomes</taxon>
    </lineage>
</organism>
<reference evidence="1" key="1">
    <citation type="journal article" date="2015" name="Nature">
        <title>Complex archaea that bridge the gap between prokaryotes and eukaryotes.</title>
        <authorList>
            <person name="Spang A."/>
            <person name="Saw J.H."/>
            <person name="Jorgensen S.L."/>
            <person name="Zaremba-Niedzwiedzka K."/>
            <person name="Martijn J."/>
            <person name="Lind A.E."/>
            <person name="van Eijk R."/>
            <person name="Schleper C."/>
            <person name="Guy L."/>
            <person name="Ettema T.J."/>
        </authorList>
    </citation>
    <scope>NUCLEOTIDE SEQUENCE</scope>
</reference>
<sequence length="74" mass="8243">MPEQVLIRNVQEIPVFDGAGVGREVVAITYSSRTVAPRTVFIDKEKDTPQERQRVIKGDLETVRAARAVPLDLP</sequence>